<gene>
    <name evidence="2" type="ORF">ET418_12920</name>
</gene>
<organism evidence="2 3">
    <name type="scientific">Oryzomonas rubra</name>
    <dbReference type="NCBI Taxonomy" id="2509454"/>
    <lineage>
        <taxon>Bacteria</taxon>
        <taxon>Pseudomonadati</taxon>
        <taxon>Thermodesulfobacteriota</taxon>
        <taxon>Desulfuromonadia</taxon>
        <taxon>Geobacterales</taxon>
        <taxon>Geobacteraceae</taxon>
        <taxon>Oryzomonas</taxon>
    </lineage>
</organism>
<dbReference type="SUPFAM" id="SSF46689">
    <property type="entry name" value="Homeodomain-like"/>
    <property type="match status" value="1"/>
</dbReference>
<dbReference type="Proteomes" id="UP000324298">
    <property type="component" value="Unassembled WGS sequence"/>
</dbReference>
<keyword evidence="3" id="KW-1185">Reference proteome</keyword>
<accession>A0A5A9XAD7</accession>
<dbReference type="PRINTS" id="PR01590">
    <property type="entry name" value="HTHFIS"/>
</dbReference>
<proteinExistence type="predicted"/>
<dbReference type="GO" id="GO:0043565">
    <property type="term" value="F:sequence-specific DNA binding"/>
    <property type="evidence" value="ECO:0007669"/>
    <property type="project" value="InterPro"/>
</dbReference>
<dbReference type="InterPro" id="IPR009057">
    <property type="entry name" value="Homeodomain-like_sf"/>
</dbReference>
<dbReference type="EMBL" id="SRSD01000008">
    <property type="protein sequence ID" value="KAA0889870.1"/>
    <property type="molecule type" value="Genomic_DNA"/>
</dbReference>
<dbReference type="InterPro" id="IPR002197">
    <property type="entry name" value="HTH_Fis"/>
</dbReference>
<feature type="domain" description="DNA binding HTH" evidence="1">
    <location>
        <begin position="15"/>
        <end position="56"/>
    </location>
</feature>
<evidence type="ECO:0000259" key="1">
    <source>
        <dbReference type="Pfam" id="PF02954"/>
    </source>
</evidence>
<dbReference type="Gene3D" id="1.10.10.60">
    <property type="entry name" value="Homeodomain-like"/>
    <property type="match status" value="1"/>
</dbReference>
<dbReference type="OrthoDB" id="9802388at2"/>
<sequence length="59" mass="6922">MLSQKKFTDSRSITTLSEVEREHILRVYRQSGCNKTQTADLLGINRLILRRKLKEFGIE</sequence>
<name>A0A5A9XAD7_9BACT</name>
<evidence type="ECO:0000313" key="2">
    <source>
        <dbReference type="EMBL" id="KAA0889870.1"/>
    </source>
</evidence>
<dbReference type="Pfam" id="PF02954">
    <property type="entry name" value="HTH_8"/>
    <property type="match status" value="1"/>
</dbReference>
<evidence type="ECO:0000313" key="3">
    <source>
        <dbReference type="Proteomes" id="UP000324298"/>
    </source>
</evidence>
<comment type="caution">
    <text evidence="2">The sequence shown here is derived from an EMBL/GenBank/DDBJ whole genome shotgun (WGS) entry which is preliminary data.</text>
</comment>
<protein>
    <recommendedName>
        <fullName evidence="1">DNA binding HTH domain-containing protein</fullName>
    </recommendedName>
</protein>
<reference evidence="2 3" key="1">
    <citation type="submission" date="2019-04" db="EMBL/GenBank/DDBJ databases">
        <title>Geobacter ruber sp. nov., ferric-reducing bacteria isolated from paddy soil.</title>
        <authorList>
            <person name="Xu Z."/>
            <person name="Masuda Y."/>
            <person name="Itoh H."/>
            <person name="Senoo K."/>
        </authorList>
    </citation>
    <scope>NUCLEOTIDE SEQUENCE [LARGE SCALE GENOMIC DNA]</scope>
    <source>
        <strain evidence="2 3">Red88</strain>
    </source>
</reference>
<dbReference type="AlphaFoldDB" id="A0A5A9XAD7"/>